<dbReference type="PANTHER" id="PTHR13812:SF19">
    <property type="entry name" value="KETIMINE REDUCTASE MU-CRYSTALLIN"/>
    <property type="match status" value="1"/>
</dbReference>
<dbReference type="Gene3D" id="3.40.50.720">
    <property type="entry name" value="NAD(P)-binding Rossmann-like Domain"/>
    <property type="match status" value="1"/>
</dbReference>
<evidence type="ECO:0000313" key="4">
    <source>
        <dbReference type="Proteomes" id="UP000599109"/>
    </source>
</evidence>
<dbReference type="InterPro" id="IPR003462">
    <property type="entry name" value="ODC_Mu_crystall"/>
</dbReference>
<gene>
    <name evidence="3" type="ORF">JJ685_28635</name>
</gene>
<dbReference type="InterPro" id="IPR036291">
    <property type="entry name" value="NAD(P)-bd_dom_sf"/>
</dbReference>
<dbReference type="Gene3D" id="3.30.1780.10">
    <property type="entry name" value="ornithine cyclodeaminase, domain 1"/>
    <property type="match status" value="1"/>
</dbReference>
<sequence>MRIHDASATAAALPYARLVPALQAMFARGCEVPARHVHEVKKSGSDSNFAAAGCAAGQQAEGERSTKLESDPNFSEPDFSDFFTSLIMPAWVPGRYYGVKTINIAPGNARRGLPGLHATYLLYDGSTGVPLALMDGDAITARRTAAASALAARWLARADARRLLVVGAGRVARELPFAYRAVRAIEEVQVWARSPASAEALAQAWRAEGLNAHAVADLAAACAEADIVSCATLATEPVVHGAWLRPGTHLDLIGSFTPAMREADDACFAGASLYADTEEALKKSGELLGPMARGVFAASDLRGTLAALARGQVSGRASESERTVFKSVGNALEDLAAAIVVHEGTQA</sequence>
<feature type="compositionally biased region" description="Basic and acidic residues" evidence="2">
    <location>
        <begin position="61"/>
        <end position="70"/>
    </location>
</feature>
<dbReference type="RefSeq" id="WP_201677804.1">
    <property type="nucleotide sequence ID" value="NZ_JAEQNE010000012.1"/>
</dbReference>
<dbReference type="GO" id="GO:0005737">
    <property type="term" value="C:cytoplasm"/>
    <property type="evidence" value="ECO:0007669"/>
    <property type="project" value="TreeGrafter"/>
</dbReference>
<accession>A0A937CXD1</accession>
<proteinExistence type="inferred from homology"/>
<dbReference type="GO" id="GO:0016491">
    <property type="term" value="F:oxidoreductase activity"/>
    <property type="evidence" value="ECO:0007669"/>
    <property type="project" value="UniProtKB-ARBA"/>
</dbReference>
<comment type="caution">
    <text evidence="3">The sequence shown here is derived from an EMBL/GenBank/DDBJ whole genome shotgun (WGS) entry which is preliminary data.</text>
</comment>
<dbReference type="PIRSF" id="PIRSF001439">
    <property type="entry name" value="CryM"/>
    <property type="match status" value="1"/>
</dbReference>
<evidence type="ECO:0000256" key="2">
    <source>
        <dbReference type="SAM" id="MobiDB-lite"/>
    </source>
</evidence>
<dbReference type="GO" id="GO:0019752">
    <property type="term" value="P:carboxylic acid metabolic process"/>
    <property type="evidence" value="ECO:0007669"/>
    <property type="project" value="UniProtKB-ARBA"/>
</dbReference>
<feature type="region of interest" description="Disordered" evidence="2">
    <location>
        <begin position="52"/>
        <end position="72"/>
    </location>
</feature>
<evidence type="ECO:0000313" key="3">
    <source>
        <dbReference type="EMBL" id="MBL0395133.1"/>
    </source>
</evidence>
<evidence type="ECO:0000256" key="1">
    <source>
        <dbReference type="ARBA" id="ARBA00008903"/>
    </source>
</evidence>
<name>A0A937CXD1_9BURK</name>
<dbReference type="Proteomes" id="UP000599109">
    <property type="component" value="Unassembled WGS sequence"/>
</dbReference>
<keyword evidence="4" id="KW-1185">Reference proteome</keyword>
<dbReference type="SUPFAM" id="SSF51735">
    <property type="entry name" value="NAD(P)-binding Rossmann-fold domains"/>
    <property type="match status" value="1"/>
</dbReference>
<dbReference type="Pfam" id="PF02423">
    <property type="entry name" value="OCD_Mu_crystall"/>
    <property type="match status" value="1"/>
</dbReference>
<dbReference type="InterPro" id="IPR023401">
    <property type="entry name" value="ODC_N"/>
</dbReference>
<dbReference type="EMBL" id="JAEQNE010000012">
    <property type="protein sequence ID" value="MBL0395133.1"/>
    <property type="molecule type" value="Genomic_DNA"/>
</dbReference>
<dbReference type="PANTHER" id="PTHR13812">
    <property type="entry name" value="KETIMINE REDUCTASE MU-CRYSTALLIN"/>
    <property type="match status" value="1"/>
</dbReference>
<dbReference type="NCBIfam" id="NF004793">
    <property type="entry name" value="PRK06141.1"/>
    <property type="match status" value="1"/>
</dbReference>
<reference evidence="3 4" key="1">
    <citation type="journal article" date="2017" name="Int. J. Syst. Evol. Microbiol.">
        <title>Ramlibacter monticola sp. nov., isolated from forest soil.</title>
        <authorList>
            <person name="Chaudhary D.K."/>
            <person name="Kim J."/>
        </authorList>
    </citation>
    <scope>NUCLEOTIDE SEQUENCE [LARGE SCALE GENOMIC DNA]</scope>
    <source>
        <strain evidence="3 4">KACC 19175</strain>
    </source>
</reference>
<organism evidence="3 4">
    <name type="scientific">Ramlibacter monticola</name>
    <dbReference type="NCBI Taxonomy" id="1926872"/>
    <lineage>
        <taxon>Bacteria</taxon>
        <taxon>Pseudomonadati</taxon>
        <taxon>Pseudomonadota</taxon>
        <taxon>Betaproteobacteria</taxon>
        <taxon>Burkholderiales</taxon>
        <taxon>Comamonadaceae</taxon>
        <taxon>Ramlibacter</taxon>
    </lineage>
</organism>
<dbReference type="FunFam" id="3.40.50.720:FF:000311">
    <property type="entry name" value="Ornithine cyclodeaminase"/>
    <property type="match status" value="1"/>
</dbReference>
<comment type="similarity">
    <text evidence="1">Belongs to the ornithine cyclodeaminase/mu-crystallin family.</text>
</comment>
<dbReference type="AlphaFoldDB" id="A0A937CXD1"/>
<protein>
    <submittedName>
        <fullName evidence="3">Ornithine cyclodeaminase family protein</fullName>
    </submittedName>
</protein>